<feature type="domain" description="Acyltransferase 3" evidence="2">
    <location>
        <begin position="15"/>
        <end position="77"/>
    </location>
</feature>
<keyword evidence="1" id="KW-0812">Transmembrane</keyword>
<gene>
    <name evidence="3" type="ORF">BC936DRAFT_140773</name>
</gene>
<keyword evidence="1" id="KW-0472">Membrane</keyword>
<name>A0A433A745_9FUNG</name>
<evidence type="ECO:0000313" key="3">
    <source>
        <dbReference type="EMBL" id="RUO98543.1"/>
    </source>
</evidence>
<dbReference type="AlphaFoldDB" id="A0A433A745"/>
<dbReference type="PANTHER" id="PTHR23028">
    <property type="entry name" value="ACETYLTRANSFERASE"/>
    <property type="match status" value="1"/>
</dbReference>
<protein>
    <recommendedName>
        <fullName evidence="2">Acyltransferase 3 domain-containing protein</fullName>
    </recommendedName>
</protein>
<dbReference type="InterPro" id="IPR050879">
    <property type="entry name" value="Acyltransferase_3"/>
</dbReference>
<feature type="transmembrane region" description="Helical" evidence="1">
    <location>
        <begin position="350"/>
        <end position="367"/>
    </location>
</feature>
<evidence type="ECO:0000256" key="1">
    <source>
        <dbReference type="SAM" id="Phobius"/>
    </source>
</evidence>
<feature type="transmembrane region" description="Helical" evidence="1">
    <location>
        <begin position="456"/>
        <end position="479"/>
    </location>
</feature>
<proteinExistence type="predicted"/>
<feature type="transmembrane region" description="Helical" evidence="1">
    <location>
        <begin position="281"/>
        <end position="300"/>
    </location>
</feature>
<evidence type="ECO:0000259" key="2">
    <source>
        <dbReference type="Pfam" id="PF01757"/>
    </source>
</evidence>
<dbReference type="Pfam" id="PF01757">
    <property type="entry name" value="Acyl_transf_3"/>
    <property type="match status" value="2"/>
</dbReference>
<organism evidence="3 4">
    <name type="scientific">Jimgerdemannia flammicorona</name>
    <dbReference type="NCBI Taxonomy" id="994334"/>
    <lineage>
        <taxon>Eukaryota</taxon>
        <taxon>Fungi</taxon>
        <taxon>Fungi incertae sedis</taxon>
        <taxon>Mucoromycota</taxon>
        <taxon>Mucoromycotina</taxon>
        <taxon>Endogonomycetes</taxon>
        <taxon>Endogonales</taxon>
        <taxon>Endogonaceae</taxon>
        <taxon>Jimgerdemannia</taxon>
    </lineage>
</organism>
<feature type="transmembrane region" description="Helical" evidence="1">
    <location>
        <begin position="379"/>
        <end position="397"/>
    </location>
</feature>
<dbReference type="PANTHER" id="PTHR23028:SF53">
    <property type="entry name" value="ACYL_TRANSF_3 DOMAIN-CONTAINING PROTEIN"/>
    <property type="match status" value="1"/>
</dbReference>
<dbReference type="OrthoDB" id="2316812at2759"/>
<evidence type="ECO:0000313" key="4">
    <source>
        <dbReference type="Proteomes" id="UP000268093"/>
    </source>
</evidence>
<feature type="transmembrane region" description="Helical" evidence="1">
    <location>
        <begin position="51"/>
        <end position="69"/>
    </location>
</feature>
<comment type="caution">
    <text evidence="3">The sequence shown here is derived from an EMBL/GenBank/DDBJ whole genome shotgun (WGS) entry which is preliminary data.</text>
</comment>
<feature type="transmembrane region" description="Helical" evidence="1">
    <location>
        <begin position="250"/>
        <end position="269"/>
    </location>
</feature>
<feature type="domain" description="Acyltransferase 3" evidence="2">
    <location>
        <begin position="150"/>
        <end position="475"/>
    </location>
</feature>
<keyword evidence="4" id="KW-1185">Reference proteome</keyword>
<dbReference type="Proteomes" id="UP000268093">
    <property type="component" value="Unassembled WGS sequence"/>
</dbReference>
<dbReference type="GO" id="GO:0016020">
    <property type="term" value="C:membrane"/>
    <property type="evidence" value="ECO:0007669"/>
    <property type="project" value="TreeGrafter"/>
</dbReference>
<feature type="transmembrane region" description="Helical" evidence="1">
    <location>
        <begin position="163"/>
        <end position="184"/>
    </location>
</feature>
<keyword evidence="1" id="KW-1133">Transmembrane helix</keyword>
<feature type="transmembrane region" description="Helical" evidence="1">
    <location>
        <begin position="418"/>
        <end position="436"/>
    </location>
</feature>
<accession>A0A433A745</accession>
<dbReference type="InterPro" id="IPR002656">
    <property type="entry name" value="Acyl_transf_3_dom"/>
</dbReference>
<dbReference type="EMBL" id="RBNI01017860">
    <property type="protein sequence ID" value="RUO98543.1"/>
    <property type="molecule type" value="Genomic_DNA"/>
</dbReference>
<sequence>MSPSATIRKRFHAPYLDGIRGLAALSVVYSHSQNLYYQNLFYNTYNMIGQAGVHCFFVLSAFLLVYRGLGEWETWMDSRRDKMEERQGYEPVRLVGAEEADVELGDRTAPEGDIDSTVSPQPHKLVSNPTARSRLSGLISLWTTHGDPVRIWMRFMLRRVMRVYIPYIVLLLLIAYFEPISFAYGHIITPQNLQGHLSLRVAEFIFWSIPPEMEFYLYIPLIVIGYDLLSRLGVHLSRRTHRFSPTMGRWSGRALGLLILLFVESYFLYTREVQNPHKLSGTAQYFLSGSVAAILFHEAMRLDWIPLSEQEEKELAQETKVKSIAPSGFAAHIVALLPTRHQAFRLSWDIANYGIFILCLATMPLLQKKILHFGAYMELEWLAGGGLYASLILTGLFSRDGSFVNAVTWSLLRFSGKVSFGIYLLHPIAFMYVNTIPSVGPLAADLLQSPADKANVQFDAVCLSFAASLALGWVFHYLVEKPSMKVAEAVAKRWLVVKKA</sequence>
<dbReference type="GO" id="GO:0000271">
    <property type="term" value="P:polysaccharide biosynthetic process"/>
    <property type="evidence" value="ECO:0007669"/>
    <property type="project" value="TreeGrafter"/>
</dbReference>
<feature type="transmembrane region" description="Helical" evidence="1">
    <location>
        <begin position="204"/>
        <end position="229"/>
    </location>
</feature>
<reference evidence="3 4" key="1">
    <citation type="journal article" date="2018" name="New Phytol.">
        <title>Phylogenomics of Endogonaceae and evolution of mycorrhizas within Mucoromycota.</title>
        <authorList>
            <person name="Chang Y."/>
            <person name="Desiro A."/>
            <person name="Na H."/>
            <person name="Sandor L."/>
            <person name="Lipzen A."/>
            <person name="Clum A."/>
            <person name="Barry K."/>
            <person name="Grigoriev I.V."/>
            <person name="Martin F.M."/>
            <person name="Stajich J.E."/>
            <person name="Smith M.E."/>
            <person name="Bonito G."/>
            <person name="Spatafora J.W."/>
        </authorList>
    </citation>
    <scope>NUCLEOTIDE SEQUENCE [LARGE SCALE GENOMIC DNA]</scope>
    <source>
        <strain evidence="3 4">GMNB39</strain>
    </source>
</reference>
<dbReference type="GO" id="GO:0016747">
    <property type="term" value="F:acyltransferase activity, transferring groups other than amino-acyl groups"/>
    <property type="evidence" value="ECO:0007669"/>
    <property type="project" value="InterPro"/>
</dbReference>